<dbReference type="GO" id="GO:0003677">
    <property type="term" value="F:DNA binding"/>
    <property type="evidence" value="ECO:0007669"/>
    <property type="project" value="UniProtKB-UniRule"/>
</dbReference>
<reference evidence="4 5" key="1">
    <citation type="submission" date="2019-03" db="EMBL/GenBank/DDBJ databases">
        <title>Genomic Encyclopedia of Type Strains, Phase IV (KMG-IV): sequencing the most valuable type-strain genomes for metagenomic binning, comparative biology and taxonomic classification.</title>
        <authorList>
            <person name="Goeker M."/>
        </authorList>
    </citation>
    <scope>NUCLEOTIDE SEQUENCE [LARGE SCALE GENOMIC DNA]</scope>
    <source>
        <strain evidence="4 5">DSM 102940</strain>
    </source>
</reference>
<dbReference type="Gene3D" id="1.10.357.10">
    <property type="entry name" value="Tetracycline Repressor, domain 2"/>
    <property type="match status" value="1"/>
</dbReference>
<comment type="caution">
    <text evidence="4">The sequence shown here is derived from an EMBL/GenBank/DDBJ whole genome shotgun (WGS) entry which is preliminary data.</text>
</comment>
<accession>A0A4R2KN97</accession>
<evidence type="ECO:0000256" key="2">
    <source>
        <dbReference type="PROSITE-ProRule" id="PRU00335"/>
    </source>
</evidence>
<keyword evidence="5" id="KW-1185">Reference proteome</keyword>
<protein>
    <submittedName>
        <fullName evidence="4">TetR family transcriptional regulator</fullName>
    </submittedName>
</protein>
<dbReference type="AlphaFoldDB" id="A0A4R2KN97"/>
<dbReference type="SUPFAM" id="SSF46689">
    <property type="entry name" value="Homeodomain-like"/>
    <property type="match status" value="1"/>
</dbReference>
<dbReference type="OrthoDB" id="494991at2"/>
<dbReference type="PRINTS" id="PR00455">
    <property type="entry name" value="HTHTETR"/>
</dbReference>
<evidence type="ECO:0000256" key="1">
    <source>
        <dbReference type="ARBA" id="ARBA00023125"/>
    </source>
</evidence>
<organism evidence="4 5">
    <name type="scientific">Marinisporobacter balticus</name>
    <dbReference type="NCBI Taxonomy" id="2018667"/>
    <lineage>
        <taxon>Bacteria</taxon>
        <taxon>Bacillati</taxon>
        <taxon>Bacillota</taxon>
        <taxon>Clostridia</taxon>
        <taxon>Peptostreptococcales</taxon>
        <taxon>Thermotaleaceae</taxon>
        <taxon>Marinisporobacter</taxon>
    </lineage>
</organism>
<dbReference type="InterPro" id="IPR001647">
    <property type="entry name" value="HTH_TetR"/>
</dbReference>
<dbReference type="EMBL" id="SLWV01000018">
    <property type="protein sequence ID" value="TCO72276.1"/>
    <property type="molecule type" value="Genomic_DNA"/>
</dbReference>
<dbReference type="PROSITE" id="PS50977">
    <property type="entry name" value="HTH_TETR_2"/>
    <property type="match status" value="1"/>
</dbReference>
<dbReference type="InterPro" id="IPR050624">
    <property type="entry name" value="HTH-type_Tx_Regulator"/>
</dbReference>
<dbReference type="Proteomes" id="UP000294919">
    <property type="component" value="Unassembled WGS sequence"/>
</dbReference>
<feature type="domain" description="HTH tetR-type" evidence="3">
    <location>
        <begin position="7"/>
        <end position="67"/>
    </location>
</feature>
<dbReference type="PANTHER" id="PTHR43479">
    <property type="entry name" value="ACREF/ENVCD OPERON REPRESSOR-RELATED"/>
    <property type="match status" value="1"/>
</dbReference>
<name>A0A4R2KN97_9FIRM</name>
<feature type="DNA-binding region" description="H-T-H motif" evidence="2">
    <location>
        <begin position="30"/>
        <end position="49"/>
    </location>
</feature>
<evidence type="ECO:0000313" key="5">
    <source>
        <dbReference type="Proteomes" id="UP000294919"/>
    </source>
</evidence>
<proteinExistence type="predicted"/>
<evidence type="ECO:0000313" key="4">
    <source>
        <dbReference type="EMBL" id="TCO72276.1"/>
    </source>
</evidence>
<dbReference type="Pfam" id="PF00440">
    <property type="entry name" value="TetR_N"/>
    <property type="match status" value="1"/>
</dbReference>
<keyword evidence="1 2" id="KW-0238">DNA-binding</keyword>
<sequence>MARKIDPKKIEKVKKAAIEMMIQYGYKGASIANIAKKAGVSTGYLYRYYSSKEALVEDLVETYIKETKEGMTKTFSQNKSWQEMIYDFVWILFQKAKEDLFIMKFIITLMFESTFEGKSQKKEKELHECMQKIVDIGLIRKEINEKVTVEEVIIVLTTIPFMYVAQKIEKENYKELLNEKSAKRIAEICINALK</sequence>
<dbReference type="PANTHER" id="PTHR43479:SF11">
    <property type="entry name" value="ACREF_ENVCD OPERON REPRESSOR-RELATED"/>
    <property type="match status" value="1"/>
</dbReference>
<dbReference type="InterPro" id="IPR009057">
    <property type="entry name" value="Homeodomain-like_sf"/>
</dbReference>
<gene>
    <name evidence="4" type="ORF">EV214_11826</name>
</gene>
<evidence type="ECO:0000259" key="3">
    <source>
        <dbReference type="PROSITE" id="PS50977"/>
    </source>
</evidence>
<dbReference type="RefSeq" id="WP_132246191.1">
    <property type="nucleotide sequence ID" value="NZ_SLWV01000018.1"/>
</dbReference>